<accession>A0A1H0KA29</accession>
<dbReference type="STRING" id="1166073.SAMN05192530_107174"/>
<dbReference type="AlphaFoldDB" id="A0A1H0KA29"/>
<keyword evidence="3" id="KW-1185">Reference proteome</keyword>
<evidence type="ECO:0000256" key="1">
    <source>
        <dbReference type="SAM" id="SignalP"/>
    </source>
</evidence>
<name>A0A1H0KA29_9HYPH</name>
<feature type="signal peptide" evidence="1">
    <location>
        <begin position="1"/>
        <end position="22"/>
    </location>
</feature>
<sequence>MIGKAGLALAVGLAASPALASAAEPVRYTVRYGLTLGTFEPVAGEALCIADADCVIPLSLSPAIEIRLRGHPENPSWGTAFVFCAGMECGFGNGRRTTGYGGRVNRLLIYDGVAQEGGIEILGLRRLPLLGQFDFAINR</sequence>
<dbReference type="EMBL" id="FNIT01000007">
    <property type="protein sequence ID" value="SDO52805.1"/>
    <property type="molecule type" value="Genomic_DNA"/>
</dbReference>
<protein>
    <submittedName>
        <fullName evidence="2">Uncharacterized protein</fullName>
    </submittedName>
</protein>
<organism evidence="2 3">
    <name type="scientific">Aureimonas jatrophae</name>
    <dbReference type="NCBI Taxonomy" id="1166073"/>
    <lineage>
        <taxon>Bacteria</taxon>
        <taxon>Pseudomonadati</taxon>
        <taxon>Pseudomonadota</taxon>
        <taxon>Alphaproteobacteria</taxon>
        <taxon>Hyphomicrobiales</taxon>
        <taxon>Aurantimonadaceae</taxon>
        <taxon>Aureimonas</taxon>
    </lineage>
</organism>
<evidence type="ECO:0000313" key="2">
    <source>
        <dbReference type="EMBL" id="SDO52805.1"/>
    </source>
</evidence>
<gene>
    <name evidence="2" type="ORF">SAMN05192530_107174</name>
</gene>
<keyword evidence="1" id="KW-0732">Signal</keyword>
<dbReference type="RefSeq" id="WP_090675240.1">
    <property type="nucleotide sequence ID" value="NZ_FNIT01000007.1"/>
</dbReference>
<dbReference type="Proteomes" id="UP000198793">
    <property type="component" value="Unassembled WGS sequence"/>
</dbReference>
<feature type="chain" id="PRO_5011478738" evidence="1">
    <location>
        <begin position="23"/>
        <end position="139"/>
    </location>
</feature>
<evidence type="ECO:0000313" key="3">
    <source>
        <dbReference type="Proteomes" id="UP000198793"/>
    </source>
</evidence>
<reference evidence="2 3" key="1">
    <citation type="submission" date="2016-10" db="EMBL/GenBank/DDBJ databases">
        <authorList>
            <person name="de Groot N.N."/>
        </authorList>
    </citation>
    <scope>NUCLEOTIDE SEQUENCE [LARGE SCALE GENOMIC DNA]</scope>
    <source>
        <strain evidence="3">L7-484,KACC 16230,DSM 25025</strain>
    </source>
</reference>
<proteinExistence type="predicted"/>